<protein>
    <submittedName>
        <fullName evidence="1">Uncharacterized protein</fullName>
    </submittedName>
</protein>
<dbReference type="EMBL" id="AMXN01000006">
    <property type="protein sequence ID" value="ELS60359.1"/>
    <property type="molecule type" value="Genomic_DNA"/>
</dbReference>
<proteinExistence type="predicted"/>
<comment type="caution">
    <text evidence="1">The sequence shown here is derived from an EMBL/GenBank/DDBJ whole genome shotgun (WGS) entry which is preliminary data.</text>
</comment>
<sequence length="57" mass="6438">MGIEQSYIGTQKIRAADPDLFVSFVQALSGFHRLKVMIQYTNVLQLQSIVGVDIHFI</sequence>
<evidence type="ECO:0000313" key="2">
    <source>
        <dbReference type="Proteomes" id="UP000011182"/>
    </source>
</evidence>
<accession>A0A9W5LGM3</accession>
<dbReference type="AlphaFoldDB" id="A0A9W5LGM3"/>
<organism evidence="1 2">
    <name type="scientific">Bacillus inaquosorum KCTC 13429</name>
    <dbReference type="NCBI Taxonomy" id="1236548"/>
    <lineage>
        <taxon>Bacteria</taxon>
        <taxon>Bacillati</taxon>
        <taxon>Bacillota</taxon>
        <taxon>Bacilli</taxon>
        <taxon>Bacillales</taxon>
        <taxon>Bacillaceae</taxon>
        <taxon>Bacillus</taxon>
    </lineage>
</organism>
<evidence type="ECO:0000313" key="1">
    <source>
        <dbReference type="EMBL" id="ELS60359.1"/>
    </source>
</evidence>
<gene>
    <name evidence="1" type="ORF">BSI_33570</name>
</gene>
<keyword evidence="2" id="KW-1185">Reference proteome</keyword>
<name>A0A9W5LGM3_9BACI</name>
<reference evidence="1 2" key="1">
    <citation type="journal article" date="2014" name="Syst. Appl. Microbiol.">
        <title>Genomic insights into the taxonomic status of the three subspecies of Bacillus subtilis.</title>
        <authorList>
            <person name="Yi H."/>
            <person name="Chun J."/>
            <person name="Cha C.J."/>
        </authorList>
    </citation>
    <scope>NUCLEOTIDE SEQUENCE [LARGE SCALE GENOMIC DNA]</scope>
    <source>
        <strain evidence="1 2">KCTC 13429</strain>
    </source>
</reference>
<dbReference type="Proteomes" id="UP000011182">
    <property type="component" value="Unassembled WGS sequence"/>
</dbReference>